<evidence type="ECO:0000313" key="2">
    <source>
        <dbReference type="Proteomes" id="UP000177905"/>
    </source>
</evidence>
<gene>
    <name evidence="1" type="ORF">A2290_00110</name>
</gene>
<organism evidence="1 2">
    <name type="scientific">candidate division WOR-1 bacterium RIFOXYB2_FULL_36_35</name>
    <dbReference type="NCBI Taxonomy" id="1802578"/>
    <lineage>
        <taxon>Bacteria</taxon>
        <taxon>Bacillati</taxon>
        <taxon>Saganbacteria</taxon>
    </lineage>
</organism>
<comment type="caution">
    <text evidence="1">The sequence shown here is derived from an EMBL/GenBank/DDBJ whole genome shotgun (WGS) entry which is preliminary data.</text>
</comment>
<sequence length="116" mass="13724">MGSSKMNNYQHKDLADGRWASLSFFEQMANIGSEVIRSINWKNKGNKEFSDLSFERALELFDLTISDKKNIKRLKEVTRARELFVDYLAFDNIYQSTDDFLKNYFYPFNYAANLHK</sequence>
<evidence type="ECO:0000313" key="1">
    <source>
        <dbReference type="EMBL" id="OGC16078.1"/>
    </source>
</evidence>
<reference evidence="1 2" key="1">
    <citation type="journal article" date="2016" name="Nat. Commun.">
        <title>Thousands of microbial genomes shed light on interconnected biogeochemical processes in an aquifer system.</title>
        <authorList>
            <person name="Anantharaman K."/>
            <person name="Brown C.T."/>
            <person name="Hug L.A."/>
            <person name="Sharon I."/>
            <person name="Castelle C.J."/>
            <person name="Probst A.J."/>
            <person name="Thomas B.C."/>
            <person name="Singh A."/>
            <person name="Wilkins M.J."/>
            <person name="Karaoz U."/>
            <person name="Brodie E.L."/>
            <person name="Williams K.H."/>
            <person name="Hubbard S.S."/>
            <person name="Banfield J.F."/>
        </authorList>
    </citation>
    <scope>NUCLEOTIDE SEQUENCE [LARGE SCALE GENOMIC DNA]</scope>
</reference>
<name>A0A1F4S6L4_UNCSA</name>
<dbReference type="Proteomes" id="UP000177905">
    <property type="component" value="Unassembled WGS sequence"/>
</dbReference>
<protein>
    <submittedName>
        <fullName evidence="1">Uncharacterized protein</fullName>
    </submittedName>
</protein>
<accession>A0A1F4S6L4</accession>
<dbReference type="AlphaFoldDB" id="A0A1F4S6L4"/>
<proteinExistence type="predicted"/>
<dbReference type="EMBL" id="MEUA01000014">
    <property type="protein sequence ID" value="OGC16078.1"/>
    <property type="molecule type" value="Genomic_DNA"/>
</dbReference>